<dbReference type="Pfam" id="PF22042">
    <property type="entry name" value="EF-G_D2"/>
    <property type="match status" value="1"/>
</dbReference>
<dbReference type="CDD" id="cd03692">
    <property type="entry name" value="mtIF2_IVc"/>
    <property type="match status" value="1"/>
</dbReference>
<dbReference type="InterPro" id="IPR009000">
    <property type="entry name" value="Transl_B-barrel_sf"/>
</dbReference>
<dbReference type="Pfam" id="PF11987">
    <property type="entry name" value="IF-2"/>
    <property type="match status" value="1"/>
</dbReference>
<dbReference type="AlphaFoldDB" id="A0A1F5KGD0"/>
<dbReference type="InterPro" id="IPR036925">
    <property type="entry name" value="TIF_IF2_dom3_sf"/>
</dbReference>
<dbReference type="GO" id="GO:0003743">
    <property type="term" value="F:translation initiation factor activity"/>
    <property type="evidence" value="ECO:0007669"/>
    <property type="project" value="UniProtKB-UniRule"/>
</dbReference>
<evidence type="ECO:0000256" key="2">
    <source>
        <dbReference type="ARBA" id="ARBA00020675"/>
    </source>
</evidence>
<dbReference type="InterPro" id="IPR005225">
    <property type="entry name" value="Small_GTP-bd"/>
</dbReference>
<evidence type="ECO:0000256" key="7">
    <source>
        <dbReference type="NCBIfam" id="TIGR00487"/>
    </source>
</evidence>
<comment type="function">
    <text evidence="8">One of the essential components for the initiation of protein synthesis. Protects formylmethionyl-tRNA from spontaneous hydrolysis and promotes its binding to the 30S ribosomal subunits. Also involved in the hydrolysis of GTP during the formation of the 70S ribosomal complex.</text>
</comment>
<dbReference type="Gene3D" id="3.40.50.300">
    <property type="entry name" value="P-loop containing nucleotide triphosphate hydrolases"/>
    <property type="match status" value="1"/>
</dbReference>
<dbReference type="InterPro" id="IPR015760">
    <property type="entry name" value="TIF_IF2"/>
</dbReference>
<dbReference type="FunFam" id="3.40.50.10050:FF:000001">
    <property type="entry name" value="Translation initiation factor IF-2"/>
    <property type="match status" value="1"/>
</dbReference>
<evidence type="ECO:0000256" key="4">
    <source>
        <dbReference type="ARBA" id="ARBA00022741"/>
    </source>
</evidence>
<dbReference type="Pfam" id="PF00009">
    <property type="entry name" value="GTP_EFTU"/>
    <property type="match status" value="1"/>
</dbReference>
<dbReference type="InterPro" id="IPR044145">
    <property type="entry name" value="IF2_II"/>
</dbReference>
<organism evidence="10 11">
    <name type="scientific">Candidatus Daviesbacteria bacterium RIFCSPHIGHO2_02_FULL_43_12</name>
    <dbReference type="NCBI Taxonomy" id="1797776"/>
    <lineage>
        <taxon>Bacteria</taxon>
        <taxon>Candidatus Daviesiibacteriota</taxon>
    </lineage>
</organism>
<keyword evidence="5 8" id="KW-0648">Protein biosynthesis</keyword>
<dbReference type="GO" id="GO:0005737">
    <property type="term" value="C:cytoplasm"/>
    <property type="evidence" value="ECO:0007669"/>
    <property type="project" value="UniProtKB-UniRule"/>
</dbReference>
<dbReference type="CDD" id="cd01887">
    <property type="entry name" value="IF2_eIF5B"/>
    <property type="match status" value="1"/>
</dbReference>
<evidence type="ECO:0000256" key="5">
    <source>
        <dbReference type="ARBA" id="ARBA00022917"/>
    </source>
</evidence>
<dbReference type="PROSITE" id="PS51722">
    <property type="entry name" value="G_TR_2"/>
    <property type="match status" value="1"/>
</dbReference>
<dbReference type="InterPro" id="IPR053905">
    <property type="entry name" value="EF-G-like_DII"/>
</dbReference>
<protein>
    <recommendedName>
        <fullName evidence="2 7">Translation initiation factor IF-2</fullName>
    </recommendedName>
</protein>
<evidence type="ECO:0000256" key="8">
    <source>
        <dbReference type="RuleBase" id="RU000644"/>
    </source>
</evidence>
<dbReference type="NCBIfam" id="TIGR00487">
    <property type="entry name" value="IF-2"/>
    <property type="match status" value="1"/>
</dbReference>
<dbReference type="FunFam" id="2.40.30.10:FF:000008">
    <property type="entry name" value="Translation initiation factor IF-2"/>
    <property type="match status" value="1"/>
</dbReference>
<dbReference type="NCBIfam" id="TIGR00231">
    <property type="entry name" value="small_GTP"/>
    <property type="match status" value="1"/>
</dbReference>
<reference evidence="10 11" key="1">
    <citation type="journal article" date="2016" name="Nat. Commun.">
        <title>Thousands of microbial genomes shed light on interconnected biogeochemical processes in an aquifer system.</title>
        <authorList>
            <person name="Anantharaman K."/>
            <person name="Brown C.T."/>
            <person name="Hug L.A."/>
            <person name="Sharon I."/>
            <person name="Castelle C.J."/>
            <person name="Probst A.J."/>
            <person name="Thomas B.C."/>
            <person name="Singh A."/>
            <person name="Wilkins M.J."/>
            <person name="Karaoz U."/>
            <person name="Brodie E.L."/>
            <person name="Williams K.H."/>
            <person name="Hubbard S.S."/>
            <person name="Banfield J.F."/>
        </authorList>
    </citation>
    <scope>NUCLEOTIDE SEQUENCE [LARGE SCALE GENOMIC DNA]</scope>
</reference>
<dbReference type="EMBL" id="MFDD01000014">
    <property type="protein sequence ID" value="OGE39992.1"/>
    <property type="molecule type" value="Genomic_DNA"/>
</dbReference>
<dbReference type="InterPro" id="IPR023115">
    <property type="entry name" value="TIF_IF2_dom3"/>
</dbReference>
<dbReference type="SUPFAM" id="SSF52540">
    <property type="entry name" value="P-loop containing nucleoside triphosphate hydrolases"/>
    <property type="match status" value="1"/>
</dbReference>
<keyword evidence="4" id="KW-0547">Nucleotide-binding</keyword>
<dbReference type="InterPro" id="IPR000178">
    <property type="entry name" value="TF_IF2_bacterial-like"/>
</dbReference>
<evidence type="ECO:0000256" key="6">
    <source>
        <dbReference type="ARBA" id="ARBA00023134"/>
    </source>
</evidence>
<dbReference type="PANTHER" id="PTHR43381">
    <property type="entry name" value="TRANSLATION INITIATION FACTOR IF-2-RELATED"/>
    <property type="match status" value="1"/>
</dbReference>
<dbReference type="Proteomes" id="UP000177328">
    <property type="component" value="Unassembled WGS sequence"/>
</dbReference>
<keyword evidence="6" id="KW-0342">GTP-binding</keyword>
<dbReference type="PANTHER" id="PTHR43381:SF5">
    <property type="entry name" value="TR-TYPE G DOMAIN-CONTAINING PROTEIN"/>
    <property type="match status" value="1"/>
</dbReference>
<evidence type="ECO:0000259" key="9">
    <source>
        <dbReference type="PROSITE" id="PS51722"/>
    </source>
</evidence>
<dbReference type="SUPFAM" id="SSF52156">
    <property type="entry name" value="Initiation factor IF2/eIF5b, domain 3"/>
    <property type="match status" value="1"/>
</dbReference>
<evidence type="ECO:0000256" key="1">
    <source>
        <dbReference type="ARBA" id="ARBA00007733"/>
    </source>
</evidence>
<comment type="caution">
    <text evidence="10">The sequence shown here is derived from an EMBL/GenBank/DDBJ whole genome shotgun (WGS) entry which is preliminary data.</text>
</comment>
<dbReference type="FunFam" id="3.40.50.300:FF:000019">
    <property type="entry name" value="Translation initiation factor IF-2"/>
    <property type="match status" value="1"/>
</dbReference>
<feature type="domain" description="Tr-type G" evidence="9">
    <location>
        <begin position="4"/>
        <end position="177"/>
    </location>
</feature>
<accession>A0A1F5KGD0</accession>
<proteinExistence type="inferred from homology"/>
<evidence type="ECO:0000313" key="11">
    <source>
        <dbReference type="Proteomes" id="UP000177328"/>
    </source>
</evidence>
<dbReference type="Gene3D" id="3.40.50.10050">
    <property type="entry name" value="Translation initiation factor IF- 2, domain 3"/>
    <property type="match status" value="1"/>
</dbReference>
<gene>
    <name evidence="10" type="ORF">A3D25_04285</name>
</gene>
<name>A0A1F5KGD0_9BACT</name>
<dbReference type="SUPFAM" id="SSF50447">
    <property type="entry name" value="Translation proteins"/>
    <property type="match status" value="2"/>
</dbReference>
<evidence type="ECO:0000256" key="3">
    <source>
        <dbReference type="ARBA" id="ARBA00022540"/>
    </source>
</evidence>
<sequence length="481" mass="51383">MNQPRPSIVTILGHVDHGKTTLLDFIRKASVAAKEHGGITQHIGAYQAMHDGKLITFIDTPGHAAFEKMRSRGAQVADIAVLVVAADDGVMPQTVEAIKHIQAAKVALIVAVNKIDIPGLNLQVQLEKIKRQLSDNKVLVEEYGGDVPIIPLSAKSGLGVDKLLEMIILVAEMSELQADPDVKPTGVVVEANLDKFKGPVATILVRSGTLRKGMQIVLGGSTGKIRGLIDYSGQNIDQAGPSTPVEVLGLEQVPAVGALLGEQATPIASKEVQSLIEKLKSQDTKTLGVVVKADKQGSLEAIEDALSGLNAEVEHVKVIAASTGDVSEADVKLAAATRAIVIGFNVKVAPIASKQAETEHVLIRTYNIIYELLDEIGEVVEAMLKVTQLEEIFGTAQILAEFPYGKNQRIAGCKVLDGHISKGPRVKVTRGDELIAETKLKSIKKLREEVAKVEKGDECGLMFDADIAFQVGDVVQSFRVI</sequence>
<dbReference type="GO" id="GO:0003924">
    <property type="term" value="F:GTPase activity"/>
    <property type="evidence" value="ECO:0007669"/>
    <property type="project" value="InterPro"/>
</dbReference>
<comment type="similarity">
    <text evidence="1 8">Belongs to the TRAFAC class translation factor GTPase superfamily. Classic translation factor GTPase family. IF-2 subfamily.</text>
</comment>
<dbReference type="InterPro" id="IPR027417">
    <property type="entry name" value="P-loop_NTPase"/>
</dbReference>
<dbReference type="CDD" id="cd03702">
    <property type="entry name" value="IF2_mtIF2_II"/>
    <property type="match status" value="1"/>
</dbReference>
<dbReference type="Gene3D" id="2.40.30.10">
    <property type="entry name" value="Translation factors"/>
    <property type="match status" value="2"/>
</dbReference>
<evidence type="ECO:0000313" key="10">
    <source>
        <dbReference type="EMBL" id="OGE39992.1"/>
    </source>
</evidence>
<dbReference type="GO" id="GO:0005525">
    <property type="term" value="F:GTP binding"/>
    <property type="evidence" value="ECO:0007669"/>
    <property type="project" value="UniProtKB-KW"/>
</dbReference>
<keyword evidence="3 8" id="KW-0396">Initiation factor</keyword>
<dbReference type="InterPro" id="IPR000795">
    <property type="entry name" value="T_Tr_GTP-bd_dom"/>
</dbReference>